<dbReference type="PANTHER" id="PTHR10039">
    <property type="entry name" value="AMELOGENIN"/>
    <property type="match status" value="1"/>
</dbReference>
<evidence type="ECO:0000313" key="3">
    <source>
        <dbReference type="EMBL" id="KJA15482.1"/>
    </source>
</evidence>
<keyword evidence="4" id="KW-1185">Reference proteome</keyword>
<proteinExistence type="predicted"/>
<protein>
    <recommendedName>
        <fullName evidence="2">Nephrocystin 3-like N-terminal domain-containing protein</fullName>
    </recommendedName>
</protein>
<dbReference type="InterPro" id="IPR056884">
    <property type="entry name" value="NPHP3-like_N"/>
</dbReference>
<sequence>MLATNAGSVAGQGSSMFMNAQRPTIIDSSFHIIHGDAYINNNAAAHKPAPSGIEMLQDHVITAAFHNAPCALYDAPKCLPRTREVVQNVIMDWVGDSSNPALFLWLHGPAGSGKSSIAHTIANICDEKDCLGGTFFFSGQAPELKDDDRKTNFIATIAYQLAQHMQFLDAFVRQAVCDDPLIFTRSLDVQLRSLIINPLNSAAASTAFSYEFSKPRVVIIDALDESRHPAAQRYILNMLHDALYTSNPAHRLIVPGFLRFLITSRPERHIRNTFSVGNLSNHTITLPLDDRYCPKEDILLALEAGFQEIRASHPRRFEIHENWPSKRHLEELAKKSSGQFIYSVTVMKYIQSPSNNPIERLNNILSKTTGFESDTPFAGLDAVYHKIFSAVQDTPQALEILFFSMQDWAVPLEASWHDVFGYSWGDIHTALVDLHALLNVPDTPGQIQFHHGSLVDFLCDKNRSKKYHLYSPDMRTRYAKQWIKYLSSQPYANDSGRRHDVLEKLLEDCQHSPRNHELTDALLYFTHSKTEYTRFRNYGIHQAIQDFIDSKPLPERLLKENGLRLYRQEYVGTTWFVAHLAKYPDRTRSHLLVAVTFPELFLRYSMQLYYAVFSLHLDRDDSRKIKALFSAFHIYIRDLDTEEWTELLSSAYDYLRVADSSESGSSGTNKEIYTAFAYDLTQCLSLGRGTDSALVFLPEILPMAAANKELAELLHSVCFGEKTGSAVLPDRSNIRDFIRASWRYISRCSITFPTQSRRGSTVTLSSES</sequence>
<dbReference type="InterPro" id="IPR027417">
    <property type="entry name" value="P-loop_NTPase"/>
</dbReference>
<dbReference type="EMBL" id="KN817643">
    <property type="protein sequence ID" value="KJA15482.1"/>
    <property type="molecule type" value="Genomic_DNA"/>
</dbReference>
<organism evidence="3 4">
    <name type="scientific">Hypholoma sublateritium (strain FD-334 SS-4)</name>
    <dbReference type="NCBI Taxonomy" id="945553"/>
    <lineage>
        <taxon>Eukaryota</taxon>
        <taxon>Fungi</taxon>
        <taxon>Dikarya</taxon>
        <taxon>Basidiomycota</taxon>
        <taxon>Agaricomycotina</taxon>
        <taxon>Agaricomycetes</taxon>
        <taxon>Agaricomycetidae</taxon>
        <taxon>Agaricales</taxon>
        <taxon>Agaricineae</taxon>
        <taxon>Strophariaceae</taxon>
        <taxon>Hypholoma</taxon>
    </lineage>
</organism>
<keyword evidence="1" id="KW-0677">Repeat</keyword>
<dbReference type="Proteomes" id="UP000054270">
    <property type="component" value="Unassembled WGS sequence"/>
</dbReference>
<evidence type="ECO:0000313" key="4">
    <source>
        <dbReference type="Proteomes" id="UP000054270"/>
    </source>
</evidence>
<reference evidence="4" key="1">
    <citation type="submission" date="2014-04" db="EMBL/GenBank/DDBJ databases">
        <title>Evolutionary Origins and Diversification of the Mycorrhizal Mutualists.</title>
        <authorList>
            <consortium name="DOE Joint Genome Institute"/>
            <consortium name="Mycorrhizal Genomics Consortium"/>
            <person name="Kohler A."/>
            <person name="Kuo A."/>
            <person name="Nagy L.G."/>
            <person name="Floudas D."/>
            <person name="Copeland A."/>
            <person name="Barry K.W."/>
            <person name="Cichocki N."/>
            <person name="Veneault-Fourrey C."/>
            <person name="LaButti K."/>
            <person name="Lindquist E.A."/>
            <person name="Lipzen A."/>
            <person name="Lundell T."/>
            <person name="Morin E."/>
            <person name="Murat C."/>
            <person name="Riley R."/>
            <person name="Ohm R."/>
            <person name="Sun H."/>
            <person name="Tunlid A."/>
            <person name="Henrissat B."/>
            <person name="Grigoriev I.V."/>
            <person name="Hibbett D.S."/>
            <person name="Martin F."/>
        </authorList>
    </citation>
    <scope>NUCLEOTIDE SEQUENCE [LARGE SCALE GENOMIC DNA]</scope>
    <source>
        <strain evidence="4">FD-334 SS-4</strain>
    </source>
</reference>
<dbReference type="SUPFAM" id="SSF52540">
    <property type="entry name" value="P-loop containing nucleoside triphosphate hydrolases"/>
    <property type="match status" value="1"/>
</dbReference>
<evidence type="ECO:0000256" key="1">
    <source>
        <dbReference type="ARBA" id="ARBA00022737"/>
    </source>
</evidence>
<dbReference type="Pfam" id="PF24883">
    <property type="entry name" value="NPHP3_N"/>
    <property type="match status" value="1"/>
</dbReference>
<dbReference type="PANTHER" id="PTHR10039:SF14">
    <property type="entry name" value="NACHT DOMAIN-CONTAINING PROTEIN"/>
    <property type="match status" value="1"/>
</dbReference>
<accession>A0A0D2KLI9</accession>
<dbReference type="OrthoDB" id="2804352at2759"/>
<evidence type="ECO:0000259" key="2">
    <source>
        <dbReference type="Pfam" id="PF24883"/>
    </source>
</evidence>
<dbReference type="Gene3D" id="3.40.50.300">
    <property type="entry name" value="P-loop containing nucleotide triphosphate hydrolases"/>
    <property type="match status" value="1"/>
</dbReference>
<feature type="domain" description="Nephrocystin 3-like N-terminal" evidence="2">
    <location>
        <begin position="90"/>
        <end position="265"/>
    </location>
</feature>
<dbReference type="AlphaFoldDB" id="A0A0D2KLI9"/>
<gene>
    <name evidence="3" type="ORF">HYPSUDRAFT_72003</name>
</gene>
<name>A0A0D2KLI9_HYPSF</name>